<evidence type="ECO:0000313" key="2">
    <source>
        <dbReference type="EMBL" id="MEK7954322.1"/>
    </source>
</evidence>
<evidence type="ECO:0000256" key="1">
    <source>
        <dbReference type="SAM" id="MobiDB-lite"/>
    </source>
</evidence>
<evidence type="ECO:0000313" key="3">
    <source>
        <dbReference type="Proteomes" id="UP001371305"/>
    </source>
</evidence>
<gene>
    <name evidence="2" type="ORF">WKV53_27645</name>
</gene>
<sequence>MNNSLDEAAARTLRLHAGDLPDFRPATTVSSRNNSSSGPSRRQVWEDTIRENAEPIMKYVRNVAVSASEVLGALTALNLKAFPIRKANGLGDAMGVVGLNLPQIEGYGRKLYLLLPLVMPAGEWQALEADKPALARYMTEKNKSLKAEPIASANEDDEAA</sequence>
<comment type="caution">
    <text evidence="2">The sequence shown here is derived from an EMBL/GenBank/DDBJ whole genome shotgun (WGS) entry which is preliminary data.</text>
</comment>
<dbReference type="RefSeq" id="WP_341408090.1">
    <property type="nucleotide sequence ID" value="NZ_JBBUKT010000018.1"/>
</dbReference>
<dbReference type="Proteomes" id="UP001371305">
    <property type="component" value="Unassembled WGS sequence"/>
</dbReference>
<feature type="region of interest" description="Disordered" evidence="1">
    <location>
        <begin position="21"/>
        <end position="43"/>
    </location>
</feature>
<name>A0ABU9B5S8_9BACT</name>
<organism evidence="2 3">
    <name type="scientific">Luteolibacter soli</name>
    <dbReference type="NCBI Taxonomy" id="3135280"/>
    <lineage>
        <taxon>Bacteria</taxon>
        <taxon>Pseudomonadati</taxon>
        <taxon>Verrucomicrobiota</taxon>
        <taxon>Verrucomicrobiia</taxon>
        <taxon>Verrucomicrobiales</taxon>
        <taxon>Verrucomicrobiaceae</taxon>
        <taxon>Luteolibacter</taxon>
    </lineage>
</organism>
<dbReference type="EMBL" id="JBBUKT010000018">
    <property type="protein sequence ID" value="MEK7954322.1"/>
    <property type="molecule type" value="Genomic_DNA"/>
</dbReference>
<keyword evidence="3" id="KW-1185">Reference proteome</keyword>
<protein>
    <submittedName>
        <fullName evidence="2">Uncharacterized protein</fullName>
    </submittedName>
</protein>
<accession>A0ABU9B5S8</accession>
<reference evidence="2 3" key="1">
    <citation type="submission" date="2024-04" db="EMBL/GenBank/DDBJ databases">
        <title>Luteolibacter sp. isolated from soil.</title>
        <authorList>
            <person name="An J."/>
        </authorList>
    </citation>
    <scope>NUCLEOTIDE SEQUENCE [LARGE SCALE GENOMIC DNA]</scope>
    <source>
        <strain evidence="2 3">Y139</strain>
    </source>
</reference>
<feature type="compositionally biased region" description="Low complexity" evidence="1">
    <location>
        <begin position="30"/>
        <end position="42"/>
    </location>
</feature>
<proteinExistence type="predicted"/>